<dbReference type="Proteomes" id="UP000278440">
    <property type="component" value="Unassembled WGS sequence"/>
</dbReference>
<dbReference type="GO" id="GO:0005886">
    <property type="term" value="C:plasma membrane"/>
    <property type="evidence" value="ECO:0007669"/>
    <property type="project" value="UniProtKB-SubCell"/>
</dbReference>
<evidence type="ECO:0000256" key="6">
    <source>
        <dbReference type="ARBA" id="ARBA00023136"/>
    </source>
</evidence>
<feature type="transmembrane region" description="Helical" evidence="7">
    <location>
        <begin position="153"/>
        <end position="176"/>
    </location>
</feature>
<dbReference type="Proteomes" id="UP000590811">
    <property type="component" value="Unassembled WGS sequence"/>
</dbReference>
<dbReference type="EMBL" id="RBXT01000001">
    <property type="protein sequence ID" value="RKT76643.1"/>
    <property type="molecule type" value="Genomic_DNA"/>
</dbReference>
<dbReference type="PANTHER" id="PTHR30353:SF0">
    <property type="entry name" value="TRANSMEMBRANE PROTEIN"/>
    <property type="match status" value="1"/>
</dbReference>
<keyword evidence="11" id="KW-1185">Reference proteome</keyword>
<feature type="transmembrane region" description="Helical" evidence="7">
    <location>
        <begin position="127"/>
        <end position="146"/>
    </location>
</feature>
<evidence type="ECO:0000313" key="12">
    <source>
        <dbReference type="Proteomes" id="UP000590811"/>
    </source>
</evidence>
<dbReference type="OrthoDB" id="9813426at2"/>
<keyword evidence="4 7" id="KW-0812">Transmembrane</keyword>
<reference evidence="10 11" key="1">
    <citation type="submission" date="2018-10" db="EMBL/GenBank/DDBJ databases">
        <title>Sequencing the genomes of 1000 actinobacteria strains.</title>
        <authorList>
            <person name="Klenk H.-P."/>
        </authorList>
    </citation>
    <scope>NUCLEOTIDE SEQUENCE [LARGE SCALE GENOMIC DNA]</scope>
    <source>
        <strain evidence="10 11">DSM 44267</strain>
    </source>
</reference>
<dbReference type="AlphaFoldDB" id="A0A495XVZ9"/>
<name>A0A495XVZ9_9MICO</name>
<keyword evidence="3 7" id="KW-1003">Cell membrane</keyword>
<evidence type="ECO:0000256" key="1">
    <source>
        <dbReference type="ARBA" id="ARBA00004651"/>
    </source>
</evidence>
<keyword evidence="5 7" id="KW-1133">Transmembrane helix</keyword>
<evidence type="ECO:0000256" key="2">
    <source>
        <dbReference type="ARBA" id="ARBA00010792"/>
    </source>
</evidence>
<evidence type="ECO:0000313" key="10">
    <source>
        <dbReference type="EMBL" id="RKT76643.1"/>
    </source>
</evidence>
<dbReference type="EMBL" id="JACHVT010000007">
    <property type="protein sequence ID" value="MBB2988095.1"/>
    <property type="molecule type" value="Genomic_DNA"/>
</dbReference>
<dbReference type="Pfam" id="PF09335">
    <property type="entry name" value="VTT_dom"/>
    <property type="match status" value="1"/>
</dbReference>
<feature type="transmembrane region" description="Helical" evidence="7">
    <location>
        <begin position="27"/>
        <end position="47"/>
    </location>
</feature>
<reference evidence="9 12" key="2">
    <citation type="submission" date="2020-08" db="EMBL/GenBank/DDBJ databases">
        <title>Genomic Encyclopedia of Type Strains, Phase IV (KMG-V): Genome sequencing to study the core and pangenomes of soil and plant-associated prokaryotes.</title>
        <authorList>
            <person name="Whitman W."/>
        </authorList>
    </citation>
    <scope>NUCLEOTIDE SEQUENCE [LARGE SCALE GENOMIC DNA]</scope>
    <source>
        <strain evidence="9 12">B3ACCR2</strain>
    </source>
</reference>
<accession>A0A495XVZ9</accession>
<dbReference type="RefSeq" id="WP_121030028.1">
    <property type="nucleotide sequence ID" value="NZ_JACHVT010000007.1"/>
</dbReference>
<organism evidence="10 11">
    <name type="scientific">Terracoccus luteus</name>
    <dbReference type="NCBI Taxonomy" id="53356"/>
    <lineage>
        <taxon>Bacteria</taxon>
        <taxon>Bacillati</taxon>
        <taxon>Actinomycetota</taxon>
        <taxon>Actinomycetes</taxon>
        <taxon>Micrococcales</taxon>
        <taxon>Intrasporangiaceae</taxon>
        <taxon>Terracoccus</taxon>
    </lineage>
</organism>
<protein>
    <submittedName>
        <fullName evidence="10">Membrane-associated protein</fullName>
    </submittedName>
</protein>
<feature type="transmembrane region" description="Helical" evidence="7">
    <location>
        <begin position="188"/>
        <end position="206"/>
    </location>
</feature>
<comment type="subcellular location">
    <subcellularLocation>
        <location evidence="1 7">Cell membrane</location>
        <topology evidence="1 7">Multi-pass membrane protein</topology>
    </subcellularLocation>
</comment>
<gene>
    <name evidence="10" type="ORF">DFJ68_0039</name>
    <name evidence="9" type="ORF">FHW14_003284</name>
</gene>
<keyword evidence="6 7" id="KW-0472">Membrane</keyword>
<evidence type="ECO:0000256" key="4">
    <source>
        <dbReference type="ARBA" id="ARBA00022692"/>
    </source>
</evidence>
<feature type="domain" description="VTT" evidence="8">
    <location>
        <begin position="47"/>
        <end position="173"/>
    </location>
</feature>
<evidence type="ECO:0000313" key="11">
    <source>
        <dbReference type="Proteomes" id="UP000278440"/>
    </source>
</evidence>
<feature type="transmembrane region" description="Helical" evidence="7">
    <location>
        <begin position="54"/>
        <end position="82"/>
    </location>
</feature>
<sequence length="237" mass="25709">MHALGALPALGPDWMDPGYLLAQYGDAFFWISLAIVFIECGLLFPILPGDSLLFAVGLFIATGQVHVNLGVAILALCAAALLGNVVGYEIGRAVGTPLYQRDGRILKKKYFDETTAFFDKHGNKALVIGRFVPIVRTFITVVAGVSRMERRRFFTWSAVGAVLWAAGLTLVGYFLGKSFPGLQDKLEVVILLIVAVSVVPMLFEYLKHRRAANRIASEVGEAAEDIADHATGGDRRA</sequence>
<proteinExistence type="inferred from homology"/>
<evidence type="ECO:0000256" key="3">
    <source>
        <dbReference type="ARBA" id="ARBA00022475"/>
    </source>
</evidence>
<evidence type="ECO:0000256" key="7">
    <source>
        <dbReference type="RuleBase" id="RU367016"/>
    </source>
</evidence>
<evidence type="ECO:0000256" key="5">
    <source>
        <dbReference type="ARBA" id="ARBA00022989"/>
    </source>
</evidence>
<evidence type="ECO:0000313" key="9">
    <source>
        <dbReference type="EMBL" id="MBB2988095.1"/>
    </source>
</evidence>
<evidence type="ECO:0000259" key="8">
    <source>
        <dbReference type="Pfam" id="PF09335"/>
    </source>
</evidence>
<dbReference type="InterPro" id="IPR032818">
    <property type="entry name" value="DedA-like"/>
</dbReference>
<dbReference type="InterPro" id="IPR032816">
    <property type="entry name" value="VTT_dom"/>
</dbReference>
<dbReference type="PANTHER" id="PTHR30353">
    <property type="entry name" value="INNER MEMBRANE PROTEIN DEDA-RELATED"/>
    <property type="match status" value="1"/>
</dbReference>
<comment type="caution">
    <text evidence="10">The sequence shown here is derived from an EMBL/GenBank/DDBJ whole genome shotgun (WGS) entry which is preliminary data.</text>
</comment>
<comment type="similarity">
    <text evidence="2 7">Belongs to the DedA family.</text>
</comment>